<gene>
    <name evidence="1" type="ORF">Psi02_64620</name>
</gene>
<proteinExistence type="predicted"/>
<comment type="caution">
    <text evidence="1">The sequence shown here is derived from an EMBL/GenBank/DDBJ whole genome shotgun (WGS) entry which is preliminary data.</text>
</comment>
<evidence type="ECO:0008006" key="3">
    <source>
        <dbReference type="Google" id="ProtNLM"/>
    </source>
</evidence>
<dbReference type="PROSITE" id="PS51257">
    <property type="entry name" value="PROKAR_LIPOPROTEIN"/>
    <property type="match status" value="1"/>
</dbReference>
<reference evidence="1" key="1">
    <citation type="submission" date="2021-01" db="EMBL/GenBank/DDBJ databases">
        <title>Whole genome shotgun sequence of Planotetraspora silvatica NBRC 100141.</title>
        <authorList>
            <person name="Komaki H."/>
            <person name="Tamura T."/>
        </authorList>
    </citation>
    <scope>NUCLEOTIDE SEQUENCE</scope>
    <source>
        <strain evidence="1">NBRC 100141</strain>
    </source>
</reference>
<dbReference type="EMBL" id="BOOQ01000048">
    <property type="protein sequence ID" value="GII50038.1"/>
    <property type="molecule type" value="Genomic_DNA"/>
</dbReference>
<name>A0A8J3UQ66_9ACTN</name>
<dbReference type="Proteomes" id="UP000644610">
    <property type="component" value="Unassembled WGS sequence"/>
</dbReference>
<dbReference type="RefSeq" id="WP_203979552.1">
    <property type="nucleotide sequence ID" value="NZ_BAAAKY010000078.1"/>
</dbReference>
<protein>
    <recommendedName>
        <fullName evidence="3">BMP family ABC transporter substrate-binding protein</fullName>
    </recommendedName>
</protein>
<evidence type="ECO:0000313" key="1">
    <source>
        <dbReference type="EMBL" id="GII50038.1"/>
    </source>
</evidence>
<dbReference type="AlphaFoldDB" id="A0A8J3UQ66"/>
<evidence type="ECO:0000313" key="2">
    <source>
        <dbReference type="Proteomes" id="UP000644610"/>
    </source>
</evidence>
<accession>A0A8J3UQ66</accession>
<dbReference type="Gene3D" id="3.40.50.2300">
    <property type="match status" value="1"/>
</dbReference>
<sequence length="220" mass="22854">MRPLLRAVATLAAAATLITGCGSGGDWSRPHSKPTPLGALGAGFIDPSVTPVPESTVTPRPGSWTEVRPSKDYRVVLLTAGDDRPTKALVTAVKGWAEDEDVDLRTVVADPANLVTGITKALAMGPDLIVSAGNDLIDPLALVTANHLSQQFLVVGAELAEPTHNVTAVDWSGASFRGEGLGMSSTYDPESFTAERCSAAIRSGVAAVLNDLTGIVIWLD</sequence>
<keyword evidence="2" id="KW-1185">Reference proteome</keyword>
<organism evidence="1 2">
    <name type="scientific">Planotetraspora silvatica</name>
    <dbReference type="NCBI Taxonomy" id="234614"/>
    <lineage>
        <taxon>Bacteria</taxon>
        <taxon>Bacillati</taxon>
        <taxon>Actinomycetota</taxon>
        <taxon>Actinomycetes</taxon>
        <taxon>Streptosporangiales</taxon>
        <taxon>Streptosporangiaceae</taxon>
        <taxon>Planotetraspora</taxon>
    </lineage>
</organism>